<feature type="signal peptide" evidence="2">
    <location>
        <begin position="1"/>
        <end position="24"/>
    </location>
</feature>
<comment type="caution">
    <text evidence="3">The sequence shown here is derived from an EMBL/GenBank/DDBJ whole genome shotgun (WGS) entry which is preliminary data.</text>
</comment>
<gene>
    <name evidence="3" type="ORF">GX51_02329</name>
</gene>
<dbReference type="PANTHER" id="PTHR42037">
    <property type="match status" value="1"/>
</dbReference>
<evidence type="ECO:0000256" key="1">
    <source>
        <dbReference type="SAM" id="MobiDB-lite"/>
    </source>
</evidence>
<sequence length="636" mass="70776">MRQRLLHRFYGAILLLNTLGPVRGDRQKADLVSDEPGVHDTKLRHHFRNALAYICAFDTGSDHVTAIALDAQPSITNVLIAANRGVTDEVVEFLRDILSMLHRIALDSPVQDTSHVQDAILRKVTRLGQPRIRYYHQVAVDMYESCLEIMPKRQDIILQNVSESDRYIVAKSSASPFPTELDRLRAFLDRYFSPGRPLEDEDDCLALVKQCHSIRASGMIESLDSFAVNGQRCQSKFQRLQELLKKLGKHVTCSRRLVNAANSLPDEFALGFEVKPISPSTPLPIGLPLKKSSVEAIVGLMTSDPPLREAIKEQLKGPYLGGLDTITQKINETLRSAKTQTHAELLLINYMEQHEEISKTNNNYIGCSKPACYLCHLYIRHHPGKYSLPDTSNKLYVKWRIPDIDPGNKDAISKLNEQAEKILEKIIQDIKTDFMNDLARSKPRNMHADSSADMTTTVAGPDVGDGASAGLQPLGFSSYFESLALNDPPSIQEATPTFNTLNINQDPFSQHQQPYLPLYIYPASQIEYSNPHLPRPFHPTPLMAFASPIPGTLPTSAAFSHAHIPTPSFPYNRRRDNDINSNNSGSGSSSGNRTIFLLTNNTTGFNNGQEQQAPSSQGAGGKPKWPGPPSRRWGSR</sequence>
<dbReference type="Proteomes" id="UP000224080">
    <property type="component" value="Unassembled WGS sequence"/>
</dbReference>
<dbReference type="OrthoDB" id="4851849at2759"/>
<organism evidence="3 4">
    <name type="scientific">Blastomyces parvus</name>
    <dbReference type="NCBI Taxonomy" id="2060905"/>
    <lineage>
        <taxon>Eukaryota</taxon>
        <taxon>Fungi</taxon>
        <taxon>Dikarya</taxon>
        <taxon>Ascomycota</taxon>
        <taxon>Pezizomycotina</taxon>
        <taxon>Eurotiomycetes</taxon>
        <taxon>Eurotiomycetidae</taxon>
        <taxon>Onygenales</taxon>
        <taxon>Ajellomycetaceae</taxon>
        <taxon>Blastomyces</taxon>
    </lineage>
</organism>
<evidence type="ECO:0000313" key="4">
    <source>
        <dbReference type="Proteomes" id="UP000224080"/>
    </source>
</evidence>
<evidence type="ECO:0000313" key="3">
    <source>
        <dbReference type="EMBL" id="PGH06505.1"/>
    </source>
</evidence>
<dbReference type="Pfam" id="PF14441">
    <property type="entry name" value="OTT_1508_deam"/>
    <property type="match status" value="1"/>
</dbReference>
<name>A0A2B7XC00_9EURO</name>
<dbReference type="EMBL" id="PDNC01000021">
    <property type="protein sequence ID" value="PGH06505.1"/>
    <property type="molecule type" value="Genomic_DNA"/>
</dbReference>
<reference evidence="3 4" key="1">
    <citation type="submission" date="2017-10" db="EMBL/GenBank/DDBJ databases">
        <title>Comparative genomics in systemic dimorphic fungi from Ajellomycetaceae.</title>
        <authorList>
            <person name="Munoz J.F."/>
            <person name="Mcewen J.G."/>
            <person name="Clay O.K."/>
            <person name="Cuomo C.A."/>
        </authorList>
    </citation>
    <scope>NUCLEOTIDE SEQUENCE [LARGE SCALE GENOMIC DNA]</scope>
    <source>
        <strain evidence="3 4">UAMH130</strain>
    </source>
</reference>
<evidence type="ECO:0000256" key="2">
    <source>
        <dbReference type="SAM" id="SignalP"/>
    </source>
</evidence>
<keyword evidence="2" id="KW-0732">Signal</keyword>
<dbReference type="InterPro" id="IPR027796">
    <property type="entry name" value="OTT_1508_deam-like"/>
</dbReference>
<feature type="chain" id="PRO_5013197015" evidence="2">
    <location>
        <begin position="25"/>
        <end position="636"/>
    </location>
</feature>
<protein>
    <submittedName>
        <fullName evidence="3">Uncharacterized protein</fullName>
    </submittedName>
</protein>
<accession>A0A2B7XC00</accession>
<proteinExistence type="predicted"/>
<dbReference type="AlphaFoldDB" id="A0A2B7XC00"/>
<keyword evidence="4" id="KW-1185">Reference proteome</keyword>
<feature type="compositionally biased region" description="Low complexity" evidence="1">
    <location>
        <begin position="579"/>
        <end position="608"/>
    </location>
</feature>
<feature type="region of interest" description="Disordered" evidence="1">
    <location>
        <begin position="558"/>
        <end position="636"/>
    </location>
</feature>
<dbReference type="PANTHER" id="PTHR42037:SF1">
    <property type="match status" value="1"/>
</dbReference>